<keyword evidence="10" id="KW-1185">Reference proteome</keyword>
<sequence>MALEIANIGIVAALLAGMISFLSPCVLPLVPGYVSYIAGSTDQAVARRRVHTAFLSGCFVLGFSTVFILLGASATAISGLLLSYRYEANIAGGLIIVLFGIFTTGMVKMPWLERDLRYHGTIEGGQPLGAYVLGLAFGFGWTPCIGPILGAILTVSATVDGALSGVALLSIYSLGLGVPFLLTALFADALTTRLRNVRRLGKFLHVGAGVVMILMGIAMITGRMSVFAFWLLEKFPVFGRIG</sequence>
<dbReference type="InterPro" id="IPR051790">
    <property type="entry name" value="Cytochrome_c-biogenesis_DsbD"/>
</dbReference>
<keyword evidence="6 7" id="KW-0472">Membrane</keyword>
<dbReference type="OrthoDB" id="9803065at2"/>
<dbReference type="PANTHER" id="PTHR31272">
    <property type="entry name" value="CYTOCHROME C-TYPE BIOGENESIS PROTEIN HI_1454-RELATED"/>
    <property type="match status" value="1"/>
</dbReference>
<evidence type="ECO:0000256" key="2">
    <source>
        <dbReference type="ARBA" id="ARBA00006143"/>
    </source>
</evidence>
<evidence type="ECO:0000256" key="1">
    <source>
        <dbReference type="ARBA" id="ARBA00004141"/>
    </source>
</evidence>
<dbReference type="Proteomes" id="UP000182840">
    <property type="component" value="Plasmid unnamed1"/>
</dbReference>
<organism evidence="9 10">
    <name type="scientific">Aquibium oceanicum</name>
    <dbReference type="NCBI Taxonomy" id="1670800"/>
    <lineage>
        <taxon>Bacteria</taxon>
        <taxon>Pseudomonadati</taxon>
        <taxon>Pseudomonadota</taxon>
        <taxon>Alphaproteobacteria</taxon>
        <taxon>Hyphomicrobiales</taxon>
        <taxon>Phyllobacteriaceae</taxon>
        <taxon>Aquibium</taxon>
    </lineage>
</organism>
<dbReference type="AlphaFoldDB" id="A0A1L3T086"/>
<geneLocation type="plasmid" evidence="9">
    <name>unnamed1</name>
</geneLocation>
<gene>
    <name evidence="9" type="ORF">BSQ44_26125</name>
</gene>
<dbReference type="GO" id="GO:0017004">
    <property type="term" value="P:cytochrome complex assembly"/>
    <property type="evidence" value="ECO:0007669"/>
    <property type="project" value="UniProtKB-KW"/>
</dbReference>
<evidence type="ECO:0000313" key="9">
    <source>
        <dbReference type="EMBL" id="APH74955.1"/>
    </source>
</evidence>
<comment type="subcellular location">
    <subcellularLocation>
        <location evidence="1">Membrane</location>
        <topology evidence="1">Multi-pass membrane protein</topology>
    </subcellularLocation>
</comment>
<feature type="domain" description="Cytochrome C biogenesis protein transmembrane" evidence="8">
    <location>
        <begin position="10"/>
        <end position="220"/>
    </location>
</feature>
<evidence type="ECO:0000256" key="5">
    <source>
        <dbReference type="ARBA" id="ARBA00022989"/>
    </source>
</evidence>
<feature type="transmembrane region" description="Helical" evidence="7">
    <location>
        <begin position="6"/>
        <end position="34"/>
    </location>
</feature>
<dbReference type="PANTHER" id="PTHR31272:SF4">
    <property type="entry name" value="CYTOCHROME C-TYPE BIOGENESIS PROTEIN HI_1454-RELATED"/>
    <property type="match status" value="1"/>
</dbReference>
<keyword evidence="5 7" id="KW-1133">Transmembrane helix</keyword>
<evidence type="ECO:0000259" key="8">
    <source>
        <dbReference type="Pfam" id="PF02683"/>
    </source>
</evidence>
<dbReference type="InterPro" id="IPR003834">
    <property type="entry name" value="Cyt_c_assmbl_TM_dom"/>
</dbReference>
<feature type="transmembrane region" description="Helical" evidence="7">
    <location>
        <begin position="203"/>
        <end position="232"/>
    </location>
</feature>
<comment type="similarity">
    <text evidence="2">Belongs to the DsbD family.</text>
</comment>
<evidence type="ECO:0000256" key="3">
    <source>
        <dbReference type="ARBA" id="ARBA00022692"/>
    </source>
</evidence>
<evidence type="ECO:0000256" key="7">
    <source>
        <dbReference type="SAM" id="Phobius"/>
    </source>
</evidence>
<feature type="transmembrane region" description="Helical" evidence="7">
    <location>
        <begin position="54"/>
        <end position="82"/>
    </location>
</feature>
<proteinExistence type="inferred from homology"/>
<dbReference type="EMBL" id="CP018172">
    <property type="protein sequence ID" value="APH74955.1"/>
    <property type="molecule type" value="Genomic_DNA"/>
</dbReference>
<dbReference type="GO" id="GO:0016020">
    <property type="term" value="C:membrane"/>
    <property type="evidence" value="ECO:0007669"/>
    <property type="project" value="UniProtKB-SubCell"/>
</dbReference>
<feature type="transmembrane region" description="Helical" evidence="7">
    <location>
        <begin position="128"/>
        <end position="153"/>
    </location>
</feature>
<keyword evidence="3 7" id="KW-0812">Transmembrane</keyword>
<name>A0A1L3T086_9HYPH</name>
<dbReference type="RefSeq" id="WP_072608408.1">
    <property type="nucleotide sequence ID" value="NZ_CP018172.1"/>
</dbReference>
<feature type="transmembrane region" description="Helical" evidence="7">
    <location>
        <begin position="88"/>
        <end position="107"/>
    </location>
</feature>
<feature type="transmembrane region" description="Helical" evidence="7">
    <location>
        <begin position="165"/>
        <end position="191"/>
    </location>
</feature>
<keyword evidence="4" id="KW-0201">Cytochrome c-type biogenesis</keyword>
<evidence type="ECO:0000313" key="10">
    <source>
        <dbReference type="Proteomes" id="UP000182840"/>
    </source>
</evidence>
<accession>A0A1L3T086</accession>
<protein>
    <submittedName>
        <fullName evidence="9">Cytochrome C biogenesis protein</fullName>
    </submittedName>
</protein>
<reference evidence="9 10" key="1">
    <citation type="submission" date="2016-11" db="EMBL/GenBank/DDBJ databases">
        <title>Mesorhizobium oceanicum sp. nov., isolated from deep seawater in South China Sea.</title>
        <authorList>
            <person name="Fu G.-Y."/>
        </authorList>
    </citation>
    <scope>NUCLEOTIDE SEQUENCE [LARGE SCALE GENOMIC DNA]</scope>
    <source>
        <strain evidence="9 10">B7</strain>
        <plasmid evidence="10">Plasmid unnamed1</plasmid>
    </source>
</reference>
<evidence type="ECO:0000256" key="4">
    <source>
        <dbReference type="ARBA" id="ARBA00022748"/>
    </source>
</evidence>
<keyword evidence="9" id="KW-0614">Plasmid</keyword>
<evidence type="ECO:0000256" key="6">
    <source>
        <dbReference type="ARBA" id="ARBA00023136"/>
    </source>
</evidence>
<dbReference type="KEGG" id="meso:BSQ44_26125"/>
<dbReference type="Pfam" id="PF02683">
    <property type="entry name" value="DsbD_TM"/>
    <property type="match status" value="1"/>
</dbReference>